<reference evidence="5 6" key="1">
    <citation type="submission" date="2019-11" db="EMBL/GenBank/DDBJ databases">
        <authorList>
            <person name="Dong K."/>
        </authorList>
    </citation>
    <scope>NUCLEOTIDE SEQUENCE [LARGE SCALE GENOMIC DNA]</scope>
    <source>
        <strain evidence="5 6">NBRC 111993</strain>
    </source>
</reference>
<dbReference type="AlphaFoldDB" id="A0A6L6JEX3"/>
<dbReference type="PANTHER" id="PTHR46796:SF14">
    <property type="entry name" value="TRANSCRIPTIONAL REGULATORY PROTEIN"/>
    <property type="match status" value="1"/>
</dbReference>
<evidence type="ECO:0000313" key="5">
    <source>
        <dbReference type="EMBL" id="MTH79137.1"/>
    </source>
</evidence>
<accession>A0A6L6JEX3</accession>
<keyword evidence="2" id="KW-0238">DNA-binding</keyword>
<dbReference type="SUPFAM" id="SSF46689">
    <property type="entry name" value="Homeodomain-like"/>
    <property type="match status" value="2"/>
</dbReference>
<dbReference type="InterPro" id="IPR050204">
    <property type="entry name" value="AraC_XylS_family_regulators"/>
</dbReference>
<dbReference type="Pfam" id="PF12833">
    <property type="entry name" value="HTH_18"/>
    <property type="match status" value="1"/>
</dbReference>
<dbReference type="OrthoDB" id="9793400at2"/>
<keyword evidence="3" id="KW-0804">Transcription</keyword>
<protein>
    <submittedName>
        <fullName evidence="5">Helix-turn-helix domain-containing protein</fullName>
    </submittedName>
</protein>
<dbReference type="InterPro" id="IPR009057">
    <property type="entry name" value="Homeodomain-like_sf"/>
</dbReference>
<dbReference type="SMART" id="SM00342">
    <property type="entry name" value="HTH_ARAC"/>
    <property type="match status" value="1"/>
</dbReference>
<keyword evidence="6" id="KW-1185">Reference proteome</keyword>
<keyword evidence="1" id="KW-0805">Transcription regulation</keyword>
<evidence type="ECO:0000256" key="3">
    <source>
        <dbReference type="ARBA" id="ARBA00023163"/>
    </source>
</evidence>
<evidence type="ECO:0000259" key="4">
    <source>
        <dbReference type="PROSITE" id="PS01124"/>
    </source>
</evidence>
<dbReference type="PROSITE" id="PS01124">
    <property type="entry name" value="HTH_ARAC_FAMILY_2"/>
    <property type="match status" value="1"/>
</dbReference>
<dbReference type="PANTHER" id="PTHR46796">
    <property type="entry name" value="HTH-TYPE TRANSCRIPTIONAL ACTIVATOR RHAS-RELATED"/>
    <property type="match status" value="1"/>
</dbReference>
<dbReference type="Proteomes" id="UP000478183">
    <property type="component" value="Unassembled WGS sequence"/>
</dbReference>
<sequence>MPNPITSNQEMEFFRARQADIVIAPIFGKSEVTMARLSCPHAGHGVIDPPLREDAFFLAFNLRDYEGHLWVDDRKVDCTISRRGNFTIYDYRRSWLADMKSAFDGLGFHIPRAALIAFEEDLGGCRIDTLDVAPGQDIEDDVVKRLIGACLPSLDVPNGASRLFQDHIAAILTFHLCTTYGNREIRTPARGGLAPWQKKRAIELLEADLAADLSLSCVAAACGLSQGYFTRAFRHSVGHPPYRWVLLKRLEKAKELLRTTEIPIAEIAYLCGFCDQAHLTRVFSTRMNTTPGQWRRVSR</sequence>
<dbReference type="InterPro" id="IPR018062">
    <property type="entry name" value="HTH_AraC-typ_CS"/>
</dbReference>
<organism evidence="5 6">
    <name type="scientific">Paracoccus aestuariivivens</name>
    <dbReference type="NCBI Taxonomy" id="1820333"/>
    <lineage>
        <taxon>Bacteria</taxon>
        <taxon>Pseudomonadati</taxon>
        <taxon>Pseudomonadota</taxon>
        <taxon>Alphaproteobacteria</taxon>
        <taxon>Rhodobacterales</taxon>
        <taxon>Paracoccaceae</taxon>
        <taxon>Paracoccus</taxon>
    </lineage>
</organism>
<name>A0A6L6JEX3_9RHOB</name>
<proteinExistence type="predicted"/>
<feature type="domain" description="HTH araC/xylS-type" evidence="4">
    <location>
        <begin position="199"/>
        <end position="297"/>
    </location>
</feature>
<evidence type="ECO:0000256" key="1">
    <source>
        <dbReference type="ARBA" id="ARBA00023015"/>
    </source>
</evidence>
<dbReference type="InterPro" id="IPR018060">
    <property type="entry name" value="HTH_AraC"/>
</dbReference>
<evidence type="ECO:0000256" key="2">
    <source>
        <dbReference type="ARBA" id="ARBA00023125"/>
    </source>
</evidence>
<comment type="caution">
    <text evidence="5">The sequence shown here is derived from an EMBL/GenBank/DDBJ whole genome shotgun (WGS) entry which is preliminary data.</text>
</comment>
<gene>
    <name evidence="5" type="ORF">GL286_15520</name>
</gene>
<dbReference type="PROSITE" id="PS00041">
    <property type="entry name" value="HTH_ARAC_FAMILY_1"/>
    <property type="match status" value="1"/>
</dbReference>
<dbReference type="Gene3D" id="1.10.10.60">
    <property type="entry name" value="Homeodomain-like"/>
    <property type="match status" value="2"/>
</dbReference>
<evidence type="ECO:0000313" key="6">
    <source>
        <dbReference type="Proteomes" id="UP000478183"/>
    </source>
</evidence>
<dbReference type="GO" id="GO:0003700">
    <property type="term" value="F:DNA-binding transcription factor activity"/>
    <property type="evidence" value="ECO:0007669"/>
    <property type="project" value="InterPro"/>
</dbReference>
<dbReference type="GO" id="GO:0043565">
    <property type="term" value="F:sequence-specific DNA binding"/>
    <property type="evidence" value="ECO:0007669"/>
    <property type="project" value="InterPro"/>
</dbReference>
<dbReference type="EMBL" id="WMIE01000011">
    <property type="protein sequence ID" value="MTH79137.1"/>
    <property type="molecule type" value="Genomic_DNA"/>
</dbReference>